<dbReference type="STRING" id="1069642.Bdt_0083"/>
<evidence type="ECO:0000259" key="4">
    <source>
        <dbReference type="Pfam" id="PF07804"/>
    </source>
</evidence>
<evidence type="ECO:0000313" key="7">
    <source>
        <dbReference type="Proteomes" id="UP000010074"/>
    </source>
</evidence>
<dbReference type="GO" id="GO:0005829">
    <property type="term" value="C:cytosol"/>
    <property type="evidence" value="ECO:0007669"/>
    <property type="project" value="TreeGrafter"/>
</dbReference>
<dbReference type="RefSeq" id="WP_015089288.1">
    <property type="nucleotide sequence ID" value="NC_019567.1"/>
</dbReference>
<dbReference type="NCBIfam" id="TIGR03071">
    <property type="entry name" value="couple_hipA"/>
    <property type="match status" value="1"/>
</dbReference>
<evidence type="ECO:0000256" key="2">
    <source>
        <dbReference type="ARBA" id="ARBA00022679"/>
    </source>
</evidence>
<reference evidence="6 7" key="1">
    <citation type="journal article" date="2012" name="BMC Genomics">
        <title>Genome analysis of a simultaneously predatory and prey-independent, novel Bdellovibrio bacteriovorus from the River Tiber, supports in silico predictions of both ancient and recent lateral gene transfer from diverse bacteria.</title>
        <authorList>
            <person name="Hobley L."/>
            <person name="Lerner T.R."/>
            <person name="Williams L.E."/>
            <person name="Lambert C."/>
            <person name="Till R."/>
            <person name="Milner D.S."/>
            <person name="Basford S.M."/>
            <person name="Capeness M.J."/>
            <person name="Fenton A.K."/>
            <person name="Atterbury R.J."/>
            <person name="Harris M.A."/>
            <person name="Sockett R.E."/>
        </authorList>
    </citation>
    <scope>NUCLEOTIDE SEQUENCE [LARGE SCALE GENOMIC DNA]</scope>
    <source>
        <strain evidence="6 7">Tiberius</strain>
    </source>
</reference>
<name>K7YJG1_BDEBC</name>
<sequence length="437" mass="49699">MKSLNVFFQDILVGRLLQSEDLTYSFSYSQQWLGYKNKFSLSLAMPLQAEPFGNRITLSFFENLLPEGGVREAIARSRQTQGPYEFLKEYGEDCAGAVIISGKEKSPYNPALESKNVPINMERVYDAIENHHSVAHVIAELEPGYLSLAGAQDKFPAIYADGIFFLPDNAGPTTHIIKVPINRQGIKESVFNEYYCMQLASLCGFNIPVNQIVYSGKHPLFVIERYDREKDRKGVVRRIHQQDFCQAQGFTSEKKYESKGGPSILDNYKLIVDNVTIKERLRSTYAYLDWICFNLLIGNNDSHSKNISFLLRDNRIELAPFYDLVSTALYPSLNRQFSFKIGGRDEYSQIGKNQFAELDRELGLKVGTMADRMKHTYQNINAHKDDLAKNITEMFSEVRIVSRISELIEHRAKGFSQQGVELLFSPISPFAAGSIKK</sequence>
<dbReference type="AlphaFoldDB" id="K7YJG1"/>
<dbReference type="Proteomes" id="UP000010074">
    <property type="component" value="Chromosome"/>
</dbReference>
<evidence type="ECO:0000256" key="1">
    <source>
        <dbReference type="ARBA" id="ARBA00010164"/>
    </source>
</evidence>
<feature type="domain" description="HipA N-terminal subdomain 1" evidence="5">
    <location>
        <begin position="4"/>
        <end position="100"/>
    </location>
</feature>
<dbReference type="PANTHER" id="PTHR37419:SF1">
    <property type="entry name" value="SERINE_THREONINE-PROTEIN KINASE TOXIN HIPA"/>
    <property type="match status" value="1"/>
</dbReference>
<dbReference type="HOGENOM" id="CLU_030167_1_0_7"/>
<proteinExistence type="inferred from homology"/>
<dbReference type="PATRIC" id="fig|1069642.3.peg.82"/>
<feature type="domain" description="HipA-like C-terminal" evidence="4">
    <location>
        <begin position="146"/>
        <end position="381"/>
    </location>
</feature>
<dbReference type="GO" id="GO:0004674">
    <property type="term" value="F:protein serine/threonine kinase activity"/>
    <property type="evidence" value="ECO:0007669"/>
    <property type="project" value="TreeGrafter"/>
</dbReference>
<dbReference type="Gene3D" id="1.10.1070.20">
    <property type="match status" value="1"/>
</dbReference>
<dbReference type="EMBL" id="CP002930">
    <property type="protein sequence ID" value="AFX99795.1"/>
    <property type="molecule type" value="Genomic_DNA"/>
</dbReference>
<evidence type="ECO:0000256" key="3">
    <source>
        <dbReference type="ARBA" id="ARBA00022777"/>
    </source>
</evidence>
<keyword evidence="3" id="KW-0418">Kinase</keyword>
<dbReference type="Pfam" id="PF13657">
    <property type="entry name" value="Couple_hipA"/>
    <property type="match status" value="1"/>
</dbReference>
<organism evidence="6 7">
    <name type="scientific">Bdellovibrio bacteriovorus str. Tiberius</name>
    <dbReference type="NCBI Taxonomy" id="1069642"/>
    <lineage>
        <taxon>Bacteria</taxon>
        <taxon>Pseudomonadati</taxon>
        <taxon>Bdellovibrionota</taxon>
        <taxon>Bdellovibrionia</taxon>
        <taxon>Bdellovibrionales</taxon>
        <taxon>Pseudobdellovibrionaceae</taxon>
        <taxon>Bdellovibrio</taxon>
    </lineage>
</organism>
<protein>
    <submittedName>
        <fullName evidence="6">HipA domain protein</fullName>
    </submittedName>
</protein>
<evidence type="ECO:0000259" key="5">
    <source>
        <dbReference type="Pfam" id="PF13657"/>
    </source>
</evidence>
<dbReference type="InterPro" id="IPR052028">
    <property type="entry name" value="HipA_Ser/Thr_kinase"/>
</dbReference>
<dbReference type="OrthoDB" id="5294599at2"/>
<comment type="similarity">
    <text evidence="1">Belongs to the HipA Ser/Thr kinase family.</text>
</comment>
<dbReference type="KEGG" id="bbat:Bdt_0083"/>
<evidence type="ECO:0000313" key="6">
    <source>
        <dbReference type="EMBL" id="AFX99795.1"/>
    </source>
</evidence>
<dbReference type="InterPro" id="IPR012893">
    <property type="entry name" value="HipA-like_C"/>
</dbReference>
<gene>
    <name evidence="6" type="ORF">Bdt_0083</name>
</gene>
<dbReference type="PANTHER" id="PTHR37419">
    <property type="entry name" value="SERINE/THREONINE-PROTEIN KINASE TOXIN HIPA"/>
    <property type="match status" value="1"/>
</dbReference>
<accession>K7YJG1</accession>
<dbReference type="InterPro" id="IPR017508">
    <property type="entry name" value="HipA_N1"/>
</dbReference>
<dbReference type="Pfam" id="PF07804">
    <property type="entry name" value="HipA_C"/>
    <property type="match status" value="1"/>
</dbReference>
<keyword evidence="2" id="KW-0808">Transferase</keyword>
<dbReference type="CDD" id="cd17793">
    <property type="entry name" value="HipA"/>
    <property type="match status" value="1"/>
</dbReference>